<proteinExistence type="predicted"/>
<keyword evidence="2" id="KW-1133">Transmembrane helix</keyword>
<keyword evidence="4" id="KW-1185">Reference proteome</keyword>
<evidence type="ECO:0000313" key="3">
    <source>
        <dbReference type="EMBL" id="SHH44043.1"/>
    </source>
</evidence>
<accession>A0A1M5T100</accession>
<feature type="compositionally biased region" description="Basic and acidic residues" evidence="1">
    <location>
        <begin position="64"/>
        <end position="73"/>
    </location>
</feature>
<feature type="compositionally biased region" description="Gly residues" evidence="1">
    <location>
        <begin position="77"/>
        <end position="90"/>
    </location>
</feature>
<evidence type="ECO:0000256" key="2">
    <source>
        <dbReference type="SAM" id="Phobius"/>
    </source>
</evidence>
<feature type="transmembrane region" description="Helical" evidence="2">
    <location>
        <begin position="37"/>
        <end position="55"/>
    </location>
</feature>
<sequence length="130" mass="13043">MDRRRAVAYARVGVAYPVASVAAAAGLAWLLGWDPGLAILALSMAAAATLTGLLVSETGGMRPPEADRGREQQRGVLGLGGNGGGPGGAGDADLPDVARSRRARLRAFSLGLFVLTAALVLVLGGVLPGI</sequence>
<keyword evidence="2" id="KW-0812">Transmembrane</keyword>
<dbReference type="EMBL" id="FQWV01000007">
    <property type="protein sequence ID" value="SHH44043.1"/>
    <property type="molecule type" value="Genomic_DNA"/>
</dbReference>
<feature type="transmembrane region" description="Helical" evidence="2">
    <location>
        <begin position="107"/>
        <end position="127"/>
    </location>
</feature>
<dbReference type="Proteomes" id="UP000184357">
    <property type="component" value="Unassembled WGS sequence"/>
</dbReference>
<dbReference type="RefSeq" id="WP_073310231.1">
    <property type="nucleotide sequence ID" value="NZ_FQWV01000007.1"/>
</dbReference>
<evidence type="ECO:0000313" key="4">
    <source>
        <dbReference type="Proteomes" id="UP000184357"/>
    </source>
</evidence>
<name>A0A1M5T100_9EURY</name>
<feature type="region of interest" description="Disordered" evidence="1">
    <location>
        <begin position="59"/>
        <end position="95"/>
    </location>
</feature>
<organism evidence="3 4">
    <name type="scientific">Halobaculum gomorrense</name>
    <dbReference type="NCBI Taxonomy" id="43928"/>
    <lineage>
        <taxon>Archaea</taxon>
        <taxon>Methanobacteriati</taxon>
        <taxon>Methanobacteriota</taxon>
        <taxon>Stenosarchaea group</taxon>
        <taxon>Halobacteria</taxon>
        <taxon>Halobacteriales</taxon>
        <taxon>Haloferacaceae</taxon>
        <taxon>Halobaculum</taxon>
    </lineage>
</organism>
<reference evidence="3 4" key="1">
    <citation type="submission" date="2016-11" db="EMBL/GenBank/DDBJ databases">
        <authorList>
            <person name="Jaros S."/>
            <person name="Januszkiewicz K."/>
            <person name="Wedrychowicz H."/>
        </authorList>
    </citation>
    <scope>NUCLEOTIDE SEQUENCE [LARGE SCALE GENOMIC DNA]</scope>
    <source>
        <strain evidence="3 4">DSM 9297</strain>
    </source>
</reference>
<keyword evidence="2" id="KW-0472">Membrane</keyword>
<dbReference type="AlphaFoldDB" id="A0A1M5T100"/>
<feature type="transmembrane region" description="Helical" evidence="2">
    <location>
        <begin position="12"/>
        <end position="31"/>
    </location>
</feature>
<dbReference type="STRING" id="43928.SAMN05443636_2590"/>
<protein>
    <submittedName>
        <fullName evidence="3">Uncharacterized protein</fullName>
    </submittedName>
</protein>
<evidence type="ECO:0000256" key="1">
    <source>
        <dbReference type="SAM" id="MobiDB-lite"/>
    </source>
</evidence>
<gene>
    <name evidence="3" type="ORF">SAMN05443636_2590</name>
</gene>